<accession>A0A1C7MX88</accession>
<dbReference type="AlphaFoldDB" id="A0A1C7MX88"/>
<organism evidence="1 2">
    <name type="scientific">Choanephora cucurbitarum</name>
    <dbReference type="NCBI Taxonomy" id="101091"/>
    <lineage>
        <taxon>Eukaryota</taxon>
        <taxon>Fungi</taxon>
        <taxon>Fungi incertae sedis</taxon>
        <taxon>Mucoromycota</taxon>
        <taxon>Mucoromycotina</taxon>
        <taxon>Mucoromycetes</taxon>
        <taxon>Mucorales</taxon>
        <taxon>Mucorineae</taxon>
        <taxon>Choanephoraceae</taxon>
        <taxon>Choanephoroideae</taxon>
        <taxon>Choanephora</taxon>
    </lineage>
</organism>
<name>A0A1C7MX88_9FUNG</name>
<dbReference type="OrthoDB" id="10585185at2759"/>
<evidence type="ECO:0000313" key="2">
    <source>
        <dbReference type="Proteomes" id="UP000093000"/>
    </source>
</evidence>
<dbReference type="EMBL" id="LUGH01001242">
    <property type="protein sequence ID" value="OBZ81378.1"/>
    <property type="molecule type" value="Genomic_DNA"/>
</dbReference>
<reference evidence="1 2" key="1">
    <citation type="submission" date="2016-03" db="EMBL/GenBank/DDBJ databases">
        <title>Choanephora cucurbitarum.</title>
        <authorList>
            <person name="Min B."/>
            <person name="Park H."/>
            <person name="Park J.-H."/>
            <person name="Shin H.-D."/>
            <person name="Choi I.-G."/>
        </authorList>
    </citation>
    <scope>NUCLEOTIDE SEQUENCE [LARGE SCALE GENOMIC DNA]</scope>
    <source>
        <strain evidence="1 2">KUS-F28377</strain>
    </source>
</reference>
<sequence length="63" mass="6991">MTESNAAFLRFLPPLEIFEGEDNTNVADQWLKSATKLKTVAGMSDSIILTIATSNMSKKARTW</sequence>
<gene>
    <name evidence="1" type="ORF">A0J61_10574</name>
</gene>
<keyword evidence="2" id="KW-1185">Reference proteome</keyword>
<protein>
    <submittedName>
        <fullName evidence="1">Uncharacterized protein</fullName>
    </submittedName>
</protein>
<proteinExistence type="predicted"/>
<evidence type="ECO:0000313" key="1">
    <source>
        <dbReference type="EMBL" id="OBZ81378.1"/>
    </source>
</evidence>
<dbReference type="Proteomes" id="UP000093000">
    <property type="component" value="Unassembled WGS sequence"/>
</dbReference>
<comment type="caution">
    <text evidence="1">The sequence shown here is derived from an EMBL/GenBank/DDBJ whole genome shotgun (WGS) entry which is preliminary data.</text>
</comment>
<dbReference type="InParanoid" id="A0A1C7MX88"/>